<organism evidence="1 2">
    <name type="scientific">Halosquirtibacter laminarini</name>
    <dbReference type="NCBI Taxonomy" id="3374600"/>
    <lineage>
        <taxon>Bacteria</taxon>
        <taxon>Pseudomonadati</taxon>
        <taxon>Bacteroidota</taxon>
        <taxon>Bacteroidia</taxon>
        <taxon>Marinilabiliales</taxon>
        <taxon>Prolixibacteraceae</taxon>
        <taxon>Halosquirtibacter</taxon>
    </lineage>
</organism>
<dbReference type="EMBL" id="CP081303">
    <property type="protein sequence ID" value="QZE14931.1"/>
    <property type="molecule type" value="Genomic_DNA"/>
</dbReference>
<sequence>MQRTFDLQNSYELKSFYVYDAGIKETADYNLQSLVIEVSDDNLTWKEVSKKTDINNDNIHSIILKDPVEAKYICFRMVGSIADDNVRIYEIEIYGKEVSTNVPIDISSELRLYPNPATDFISVDVVGLEPAQITIYNVMGAIVYQSNSYNEGDKIAVYHLTAGLYMLQMNVDSKKVIKKFIKY</sequence>
<dbReference type="Proteomes" id="UP000826212">
    <property type="component" value="Chromosome"/>
</dbReference>
<reference evidence="1" key="1">
    <citation type="submission" date="2021-08" db="EMBL/GenBank/DDBJ databases">
        <title>Novel anaerobic bacterium isolated from sea squirt in East Sea, Republic of Korea.</title>
        <authorList>
            <person name="Nguyen T.H."/>
            <person name="Li Z."/>
            <person name="Lee Y.-J."/>
            <person name="Ko J."/>
            <person name="Kim S.-G."/>
        </authorList>
    </citation>
    <scope>NUCLEOTIDE SEQUENCE</scope>
    <source>
        <strain evidence="1">KCTC 25031</strain>
    </source>
</reference>
<gene>
    <name evidence="1" type="ORF">K4L44_03580</name>
</gene>
<evidence type="ECO:0000313" key="1">
    <source>
        <dbReference type="EMBL" id="QZE14931.1"/>
    </source>
</evidence>
<proteinExistence type="predicted"/>
<protein>
    <submittedName>
        <fullName evidence="1">T9SS type A sorting domain-containing protein</fullName>
    </submittedName>
</protein>
<evidence type="ECO:0000313" key="2">
    <source>
        <dbReference type="Proteomes" id="UP000826212"/>
    </source>
</evidence>
<keyword evidence="2" id="KW-1185">Reference proteome</keyword>
<name>A0AC61NH46_9BACT</name>
<accession>A0AC61NH46</accession>